<evidence type="ECO:0000313" key="1">
    <source>
        <dbReference type="EMBL" id="MFA9460031.1"/>
    </source>
</evidence>
<dbReference type="RefSeq" id="WP_373654807.1">
    <property type="nucleotide sequence ID" value="NZ_JBGUAW010000002.1"/>
</dbReference>
<dbReference type="Pfam" id="PF20104">
    <property type="entry name" value="DUF6494"/>
    <property type="match status" value="1"/>
</dbReference>
<dbReference type="Proteomes" id="UP001575181">
    <property type="component" value="Unassembled WGS sequence"/>
</dbReference>
<keyword evidence="2" id="KW-1185">Reference proteome</keyword>
<proteinExistence type="predicted"/>
<sequence length="76" mass="8408">MNEEIFTQDMRKFLKKVGVTSQQEIEKAVQQALEANRLYPDAELSAHVTLRVEGPDGALLVDHGVDGSIRLEDGEA</sequence>
<evidence type="ECO:0000313" key="2">
    <source>
        <dbReference type="Proteomes" id="UP001575181"/>
    </source>
</evidence>
<reference evidence="1 2" key="1">
    <citation type="submission" date="2024-08" db="EMBL/GenBank/DDBJ databases">
        <title>Whole-genome sequencing of halo(alkali)philic microorganisms from hypersaline lakes.</title>
        <authorList>
            <person name="Sorokin D.Y."/>
            <person name="Merkel A.Y."/>
            <person name="Messina E."/>
            <person name="Yakimov M."/>
        </authorList>
    </citation>
    <scope>NUCLEOTIDE SEQUENCE [LARGE SCALE GENOMIC DNA]</scope>
    <source>
        <strain evidence="1 2">Cl-TMA</strain>
    </source>
</reference>
<dbReference type="EMBL" id="JBGUAW010000002">
    <property type="protein sequence ID" value="MFA9460031.1"/>
    <property type="molecule type" value="Genomic_DNA"/>
</dbReference>
<gene>
    <name evidence="1" type="ORF">ACERLL_04260</name>
</gene>
<accession>A0ABV4TTX1</accession>
<protein>
    <submittedName>
        <fullName evidence="1">DUF6494 family protein</fullName>
    </submittedName>
</protein>
<comment type="caution">
    <text evidence="1">The sequence shown here is derived from an EMBL/GenBank/DDBJ whole genome shotgun (WGS) entry which is preliminary data.</text>
</comment>
<dbReference type="InterPro" id="IPR045471">
    <property type="entry name" value="DUF6494"/>
</dbReference>
<name>A0ABV4TTX1_9GAMM</name>
<organism evidence="1 2">
    <name type="scientific">Thiohalorhabdus methylotrophus</name>
    <dbReference type="NCBI Taxonomy" id="3242694"/>
    <lineage>
        <taxon>Bacteria</taxon>
        <taxon>Pseudomonadati</taxon>
        <taxon>Pseudomonadota</taxon>
        <taxon>Gammaproteobacteria</taxon>
        <taxon>Thiohalorhabdales</taxon>
        <taxon>Thiohalorhabdaceae</taxon>
        <taxon>Thiohalorhabdus</taxon>
    </lineage>
</organism>